<organism evidence="27 28">
    <name type="scientific">Glossina palpalis gambiensis</name>
    <dbReference type="NCBI Taxonomy" id="67801"/>
    <lineage>
        <taxon>Eukaryota</taxon>
        <taxon>Metazoa</taxon>
        <taxon>Ecdysozoa</taxon>
        <taxon>Arthropoda</taxon>
        <taxon>Hexapoda</taxon>
        <taxon>Insecta</taxon>
        <taxon>Pterygota</taxon>
        <taxon>Neoptera</taxon>
        <taxon>Endopterygota</taxon>
        <taxon>Diptera</taxon>
        <taxon>Brachycera</taxon>
        <taxon>Muscomorpha</taxon>
        <taxon>Hippoboscoidea</taxon>
        <taxon>Glossinidae</taxon>
        <taxon>Glossina</taxon>
    </lineage>
</organism>
<dbReference type="Pfam" id="PF01266">
    <property type="entry name" value="DAO"/>
    <property type="match status" value="1"/>
</dbReference>
<dbReference type="Proteomes" id="UP000092460">
    <property type="component" value="Unassembled WGS sequence"/>
</dbReference>
<dbReference type="PANTHER" id="PTHR23512:SF3">
    <property type="entry name" value="MAJOR FACILITATOR SUPERFAMILY DOMAIN-CONTAINING PROTEIN 1"/>
    <property type="match status" value="1"/>
</dbReference>
<evidence type="ECO:0000256" key="23">
    <source>
        <dbReference type="ARBA" id="ARBA00045709"/>
    </source>
</evidence>
<evidence type="ECO:0000256" key="10">
    <source>
        <dbReference type="ARBA" id="ARBA00044881"/>
    </source>
</evidence>
<evidence type="ECO:0000259" key="26">
    <source>
        <dbReference type="PROSITE" id="PS50850"/>
    </source>
</evidence>
<evidence type="ECO:0000256" key="13">
    <source>
        <dbReference type="ARBA" id="ARBA00044893"/>
    </source>
</evidence>
<proteinExistence type="inferred from homology"/>
<dbReference type="EMBL" id="JXJN01001567">
    <property type="status" value="NOT_ANNOTATED_CDS"/>
    <property type="molecule type" value="Genomic_DNA"/>
</dbReference>
<dbReference type="InterPro" id="IPR052187">
    <property type="entry name" value="MFSD1"/>
</dbReference>
<evidence type="ECO:0000256" key="25">
    <source>
        <dbReference type="SAM" id="Phobius"/>
    </source>
</evidence>
<feature type="domain" description="Major facilitator superfamily (MFS) profile" evidence="26">
    <location>
        <begin position="393"/>
        <end position="802"/>
    </location>
</feature>
<dbReference type="Gene3D" id="3.30.9.10">
    <property type="entry name" value="D-Amino Acid Oxidase, subunit A, domain 2"/>
    <property type="match status" value="1"/>
</dbReference>
<comment type="catalytic activity">
    <reaction evidence="12">
        <text>L-lysyl-L-alpha-amino acid(out) = L-lysyl-L-alpha-amino acid(in)</text>
        <dbReference type="Rhea" id="RHEA:79387"/>
        <dbReference type="ChEBI" id="CHEBI:229965"/>
    </reaction>
</comment>
<keyword evidence="28" id="KW-1185">Reference proteome</keyword>
<evidence type="ECO:0000256" key="24">
    <source>
        <dbReference type="ARBA" id="ARBA00046376"/>
    </source>
</evidence>
<comment type="catalytic activity">
    <reaction evidence="14">
        <text>L-aspartyl-L-lysine(out) = L-aspartyl-L-lysine(in)</text>
        <dbReference type="Rhea" id="RHEA:79411"/>
        <dbReference type="ChEBI" id="CHEBI:229953"/>
    </reaction>
</comment>
<accession>A0A1B0APS3</accession>
<evidence type="ECO:0000256" key="21">
    <source>
        <dbReference type="ARBA" id="ARBA00044985"/>
    </source>
</evidence>
<dbReference type="InterPro" id="IPR036188">
    <property type="entry name" value="FAD/NAD-bd_sf"/>
</dbReference>
<evidence type="ECO:0000256" key="11">
    <source>
        <dbReference type="ARBA" id="ARBA00044884"/>
    </source>
</evidence>
<feature type="transmembrane region" description="Helical" evidence="25">
    <location>
        <begin position="685"/>
        <end position="704"/>
    </location>
</feature>
<comment type="catalytic activity">
    <reaction evidence="16">
        <text>L-lysyl-L-lysine(out) = L-lysyl-L-lysine(in)</text>
        <dbReference type="Rhea" id="RHEA:79403"/>
        <dbReference type="ChEBI" id="CHEBI:229956"/>
    </reaction>
</comment>
<evidence type="ECO:0000256" key="17">
    <source>
        <dbReference type="ARBA" id="ARBA00044903"/>
    </source>
</evidence>
<feature type="transmembrane region" description="Helical" evidence="25">
    <location>
        <begin position="661"/>
        <end position="678"/>
    </location>
</feature>
<protein>
    <recommendedName>
        <fullName evidence="21">Lysosomal dipeptide transporter MFSD1</fullName>
    </recommendedName>
    <alternativeName>
        <fullName evidence="22">Major facilitator superfamily domain-containing protein 1</fullName>
    </alternativeName>
</protein>
<evidence type="ECO:0000256" key="22">
    <source>
        <dbReference type="ARBA" id="ARBA00045018"/>
    </source>
</evidence>
<dbReference type="STRING" id="67801.A0A1B0APS3"/>
<comment type="catalytic activity">
    <reaction evidence="13">
        <text>L-alpha-aminoacyl-L-lysine(out) = L-alpha-aminoacyl-L-lysine(in)</text>
        <dbReference type="Rhea" id="RHEA:79383"/>
        <dbReference type="ChEBI" id="CHEBI:229966"/>
    </reaction>
</comment>
<name>A0A1B0APS3_9MUSC</name>
<feature type="transmembrane region" description="Helical" evidence="25">
    <location>
        <begin position="501"/>
        <end position="522"/>
    </location>
</feature>
<evidence type="ECO:0000256" key="7">
    <source>
        <dbReference type="ARBA" id="ARBA00023228"/>
    </source>
</evidence>
<feature type="transmembrane region" description="Helical" evidence="25">
    <location>
        <begin position="778"/>
        <end position="797"/>
    </location>
</feature>
<dbReference type="GO" id="GO:0022857">
    <property type="term" value="F:transmembrane transporter activity"/>
    <property type="evidence" value="ECO:0007669"/>
    <property type="project" value="InterPro"/>
</dbReference>
<dbReference type="SUPFAM" id="SSF51905">
    <property type="entry name" value="FAD/NAD(P)-binding domain"/>
    <property type="match status" value="1"/>
</dbReference>
<dbReference type="InterPro" id="IPR036259">
    <property type="entry name" value="MFS_trans_sf"/>
</dbReference>
<feature type="transmembrane region" description="Helical" evidence="25">
    <location>
        <begin position="743"/>
        <end position="766"/>
    </location>
</feature>
<sequence>MFFRWTFHVQNYQSKMSKLISYVKGLLRSTNVILSQQRYTKSQQAKKGYDLIVVGGGIVGVTSAREILERHPYLKVAIVEKESKLAVHQSGHTDGIVYTGVFCKPDSLNAKLCAEGHRLTCAYLDKKRIPHKKCGKLIVATHVNEIKHLMRLYQNGMANDVPNLKLLHNEDEIRKLEPFCRGIKALWSPETSIVDWAKVTENVALDFKANNGEIVLNFKVIKFSETKGDKAAEYPISLHGCLDSEILHAKNVLTCGGLQCDLLAKKTGCSREPLTIPFRSEQLLIATEKQHMIKGIIFSTPTTNLSFLVPHFTPHMDESILYGPSTLLAPGRESYKWRDANIIDLFNALRYPGFIKMVSQNCRIGFEEVRKFIYLHSQVNQLQKLIRELKISDIKRAQAGLQAYNVNRDVLGSHICYDNSGALQEVFKDELNITTTQFTLIYSIYSWPNIVLCFLGGFLLDRVFGVRLGTNIYLVILLAGQLVFAGGGILGTFWLMIVGRFIFGIGAESLAVAQNNYAVLWFKGKELNMVFGLQLSVARLGSTVNFWVMQPIYDYVKQYYPDNAIGIVMLLAASTCVFSLLCALILGWMDKRAERILRRDINSKGEVAKLSDITTFKITFWMVSVICVAYYVSIFPFIALGKGFFMEKFNLPPEEANNVNSILYLISAVASPLFGFIIDKTGHNVDWIFLAVSSTMGAHSLLTFTMVNPYVGMVIMGLSYSVLASSLWPLVALIVPEYQLGTAYGFCQSIQNLGLAIVTILSGLIVDKSHGDYVWLEVFYLGWLTIAFVANTVIYVYDRKTKGNLNRAPTKT</sequence>
<evidence type="ECO:0000256" key="5">
    <source>
        <dbReference type="ARBA" id="ARBA00022989"/>
    </source>
</evidence>
<evidence type="ECO:0000313" key="28">
    <source>
        <dbReference type="Proteomes" id="UP000092460"/>
    </source>
</evidence>
<dbReference type="PROSITE" id="PS50850">
    <property type="entry name" value="MFS"/>
    <property type="match status" value="1"/>
</dbReference>
<reference evidence="27" key="2">
    <citation type="submission" date="2020-05" db="UniProtKB">
        <authorList>
            <consortium name="EnsemblMetazoa"/>
        </authorList>
    </citation>
    <scope>IDENTIFICATION</scope>
    <source>
        <strain evidence="27">IAEA</strain>
    </source>
</reference>
<comment type="catalytic activity">
    <reaction evidence="17">
        <text>L-arginyl-glycine(out) = L-arginyl-glycine(in)</text>
        <dbReference type="Rhea" id="RHEA:79391"/>
        <dbReference type="ChEBI" id="CHEBI:229955"/>
    </reaction>
</comment>
<keyword evidence="6 25" id="KW-0472">Membrane</keyword>
<feature type="transmembrane region" description="Helical" evidence="25">
    <location>
        <begin position="564"/>
        <end position="589"/>
    </location>
</feature>
<keyword evidence="7" id="KW-0458">Lysosome</keyword>
<comment type="catalytic activity">
    <reaction evidence="11">
        <text>L-alpha-aminoacyl-L-histidine(out) = L-alpha-aminoacyl-L-histidine(in)</text>
        <dbReference type="Rhea" id="RHEA:79375"/>
        <dbReference type="ChEBI" id="CHEBI:229967"/>
    </reaction>
</comment>
<comment type="subunit">
    <text evidence="24">Homodimer. Interacts with lysosomal protein GLMP (via lumenal domain); the interaction starts while both proteins are still in the endoplasmic reticulum and is required for stabilization of MFSD1 in lysosomes but has no direct effect on its targeting to lysosomes or transporter activity.</text>
</comment>
<feature type="transmembrane region" description="Helical" evidence="25">
    <location>
        <begin position="710"/>
        <end position="731"/>
    </location>
</feature>
<evidence type="ECO:0000256" key="16">
    <source>
        <dbReference type="ARBA" id="ARBA00044900"/>
    </source>
</evidence>
<evidence type="ECO:0000256" key="14">
    <source>
        <dbReference type="ARBA" id="ARBA00044898"/>
    </source>
</evidence>
<dbReference type="NCBIfam" id="NF008726">
    <property type="entry name" value="PRK11728.1"/>
    <property type="match status" value="1"/>
</dbReference>
<evidence type="ECO:0000256" key="9">
    <source>
        <dbReference type="ARBA" id="ARBA00044878"/>
    </source>
</evidence>
<dbReference type="EnsemblMetazoa" id="GPPI004190-RA">
    <property type="protein sequence ID" value="GPPI004190-PA"/>
    <property type="gene ID" value="GPPI004190"/>
</dbReference>
<comment type="catalytic activity">
    <reaction evidence="18">
        <text>L-histidyl-L-alpha-amino acid(out) = L-histidyl-L-alpha-amino acid(in)</text>
        <dbReference type="Rhea" id="RHEA:79379"/>
        <dbReference type="ChEBI" id="CHEBI:229964"/>
    </reaction>
</comment>
<dbReference type="PANTHER" id="PTHR23512">
    <property type="entry name" value="MAJOR FACILITATOR SUPERFAMILY DOMAIN-CONTAINING PROTEIN 1"/>
    <property type="match status" value="1"/>
</dbReference>
<dbReference type="CDD" id="cd17340">
    <property type="entry name" value="MFS_MFSD1"/>
    <property type="match status" value="1"/>
</dbReference>
<evidence type="ECO:0000256" key="1">
    <source>
        <dbReference type="ARBA" id="ARBA00004155"/>
    </source>
</evidence>
<evidence type="ECO:0000256" key="8">
    <source>
        <dbReference type="ARBA" id="ARBA00044876"/>
    </source>
</evidence>
<comment type="catalytic activity">
    <reaction evidence="10">
        <text>L-alpha-aminoacyl-L-arginine(out) = L-alpha-aminoacyl-L-arginine(in)</text>
        <dbReference type="Rhea" id="RHEA:79367"/>
        <dbReference type="ChEBI" id="CHEBI:229968"/>
    </reaction>
</comment>
<comment type="subcellular location">
    <subcellularLocation>
        <location evidence="1">Lysosome membrane</location>
        <topology evidence="1">Multi-pass membrane protein</topology>
    </subcellularLocation>
</comment>
<evidence type="ECO:0000256" key="3">
    <source>
        <dbReference type="ARBA" id="ARBA00022448"/>
    </source>
</evidence>
<reference evidence="28" key="1">
    <citation type="submission" date="2015-01" db="EMBL/GenBank/DDBJ databases">
        <authorList>
            <person name="Aksoy S."/>
            <person name="Warren W."/>
            <person name="Wilson R.K."/>
        </authorList>
    </citation>
    <scope>NUCLEOTIDE SEQUENCE [LARGE SCALE GENOMIC DNA]</scope>
    <source>
        <strain evidence="28">IAEA</strain>
    </source>
</reference>
<feature type="transmembrane region" description="Helical" evidence="25">
    <location>
        <begin position="472"/>
        <end position="495"/>
    </location>
</feature>
<evidence type="ECO:0000256" key="15">
    <source>
        <dbReference type="ARBA" id="ARBA00044899"/>
    </source>
</evidence>
<comment type="function">
    <text evidence="23">Lysosomal dipeptide uniporter that selectively exports lysine, arginine or histidine-containing dipeptides with a net positive charge from the lysosome lumen into the cytosol. Could play a role in a specific type of protein O-glycosylation indirectly regulating macrophages migration and tissue invasion. Also essential for liver homeostasis.</text>
</comment>
<keyword evidence="4 25" id="KW-0812">Transmembrane</keyword>
<feature type="transmembrane region" description="Helical" evidence="25">
    <location>
        <begin position="618"/>
        <end position="641"/>
    </location>
</feature>
<comment type="catalytic activity">
    <reaction evidence="15">
        <text>L-arginyl-L-alpha-amino acid(out) = L-arginyl-L-alpha-amino acid(in)</text>
        <dbReference type="Rhea" id="RHEA:79371"/>
        <dbReference type="ChEBI" id="CHEBI:84315"/>
    </reaction>
</comment>
<dbReference type="Pfam" id="PF07690">
    <property type="entry name" value="MFS_1"/>
    <property type="match status" value="1"/>
</dbReference>
<comment type="catalytic activity">
    <reaction evidence="20">
        <text>L-lysyl-glycine(out) = L-lysyl-glycine(in)</text>
        <dbReference type="Rhea" id="RHEA:79407"/>
        <dbReference type="ChEBI" id="CHEBI:191202"/>
    </reaction>
</comment>
<evidence type="ECO:0000256" key="18">
    <source>
        <dbReference type="ARBA" id="ARBA00044912"/>
    </source>
</evidence>
<keyword evidence="5 25" id="KW-1133">Transmembrane helix</keyword>
<dbReference type="InterPro" id="IPR011701">
    <property type="entry name" value="MFS"/>
</dbReference>
<dbReference type="Gene3D" id="1.20.1250.20">
    <property type="entry name" value="MFS general substrate transporter like domains"/>
    <property type="match status" value="2"/>
</dbReference>
<dbReference type="GO" id="GO:0005765">
    <property type="term" value="C:lysosomal membrane"/>
    <property type="evidence" value="ECO:0007669"/>
    <property type="project" value="UniProtKB-SubCell"/>
</dbReference>
<evidence type="ECO:0000256" key="4">
    <source>
        <dbReference type="ARBA" id="ARBA00022692"/>
    </source>
</evidence>
<dbReference type="Gene3D" id="3.50.50.60">
    <property type="entry name" value="FAD/NAD(P)-binding domain"/>
    <property type="match status" value="1"/>
</dbReference>
<comment type="catalytic activity">
    <reaction evidence="19">
        <text>L-alanyl-L-lysine(out) = L-alanyl-L-lysine(in)</text>
        <dbReference type="Rhea" id="RHEA:79415"/>
        <dbReference type="ChEBI" id="CHEBI:192470"/>
    </reaction>
</comment>
<dbReference type="InterPro" id="IPR006076">
    <property type="entry name" value="FAD-dep_OxRdtase"/>
</dbReference>
<evidence type="ECO:0000256" key="2">
    <source>
        <dbReference type="ARBA" id="ARBA00008335"/>
    </source>
</evidence>
<dbReference type="SUPFAM" id="SSF103473">
    <property type="entry name" value="MFS general substrate transporter"/>
    <property type="match status" value="1"/>
</dbReference>
<evidence type="ECO:0000256" key="6">
    <source>
        <dbReference type="ARBA" id="ARBA00023136"/>
    </source>
</evidence>
<feature type="transmembrane region" description="Helical" evidence="25">
    <location>
        <begin position="529"/>
        <end position="549"/>
    </location>
</feature>
<feature type="transmembrane region" description="Helical" evidence="25">
    <location>
        <begin position="440"/>
        <end position="460"/>
    </location>
</feature>
<keyword evidence="3" id="KW-0813">Transport</keyword>
<evidence type="ECO:0000256" key="20">
    <source>
        <dbReference type="ARBA" id="ARBA00044924"/>
    </source>
</evidence>
<dbReference type="AlphaFoldDB" id="A0A1B0APS3"/>
<evidence type="ECO:0000313" key="27">
    <source>
        <dbReference type="EnsemblMetazoa" id="GPPI004190-PA"/>
    </source>
</evidence>
<comment type="catalytic activity">
    <reaction evidence="9">
        <text>L-histidyl-glycine(out) = L-histidyl-glycine(in)</text>
        <dbReference type="Rhea" id="RHEA:79395"/>
        <dbReference type="ChEBI" id="CHEBI:229957"/>
    </reaction>
</comment>
<evidence type="ECO:0000256" key="19">
    <source>
        <dbReference type="ARBA" id="ARBA00044919"/>
    </source>
</evidence>
<comment type="catalytic activity">
    <reaction evidence="8">
        <text>L-lysyl-L-alanine(out) = L-lysyl-L-alanine(in)</text>
        <dbReference type="Rhea" id="RHEA:79399"/>
        <dbReference type="ChEBI" id="CHEBI:229954"/>
    </reaction>
</comment>
<dbReference type="InterPro" id="IPR020846">
    <property type="entry name" value="MFS_dom"/>
</dbReference>
<dbReference type="VEuPathDB" id="VectorBase:GPPI004190"/>
<evidence type="ECO:0000256" key="12">
    <source>
        <dbReference type="ARBA" id="ARBA00044891"/>
    </source>
</evidence>
<comment type="similarity">
    <text evidence="2">Belongs to the major facilitator superfamily.</text>
</comment>